<protein>
    <submittedName>
        <fullName evidence="1">Uncharacterized protein</fullName>
    </submittedName>
</protein>
<dbReference type="Proteomes" id="UP001228139">
    <property type="component" value="Chromosome"/>
</dbReference>
<evidence type="ECO:0000313" key="1">
    <source>
        <dbReference type="EMBL" id="WLS78971.1"/>
    </source>
</evidence>
<name>A0AA50DJ86_9GAMM</name>
<proteinExistence type="predicted"/>
<keyword evidence="2" id="KW-1185">Reference proteome</keyword>
<dbReference type="AlphaFoldDB" id="A0AA50DJ86"/>
<reference evidence="1 2" key="1">
    <citation type="submission" date="2023-07" db="EMBL/GenBank/DDBJ databases">
        <title>Pathogenic bacteria of pear tree diseases.</title>
        <authorList>
            <person name="Zhang Z."/>
            <person name="He L."/>
            <person name="Huang R."/>
        </authorList>
    </citation>
    <scope>NUCLEOTIDE SEQUENCE [LARGE SCALE GENOMIC DNA]</scope>
    <source>
        <strain evidence="1 2">DE2</strain>
    </source>
</reference>
<dbReference type="KEGG" id="epi:Q3V30_00170"/>
<accession>A0AA50DJ86</accession>
<dbReference type="EMBL" id="CP132353">
    <property type="protein sequence ID" value="WLS78971.1"/>
    <property type="molecule type" value="Genomic_DNA"/>
</dbReference>
<gene>
    <name evidence="1" type="ORF">Q3V30_00170</name>
</gene>
<evidence type="ECO:0000313" key="2">
    <source>
        <dbReference type="Proteomes" id="UP001228139"/>
    </source>
</evidence>
<organism evidence="1 2">
    <name type="scientific">Erwinia pyri</name>
    <dbReference type="NCBI Taxonomy" id="3062598"/>
    <lineage>
        <taxon>Bacteria</taxon>
        <taxon>Pseudomonadati</taxon>
        <taxon>Pseudomonadota</taxon>
        <taxon>Gammaproteobacteria</taxon>
        <taxon>Enterobacterales</taxon>
        <taxon>Erwiniaceae</taxon>
        <taxon>Erwinia</taxon>
    </lineage>
</organism>
<sequence length="323" mass="36401">MIASQLSCFDRREKIDELLLALRYSVQTMNFQENFMFPTLPLTSSQVKRNDPHTVKLWEAMPGQHHGETVQVSPGVMHELHLAQDVINAVKDNLSQGTGNQKTDYLLTQGGSYQHAVAARHLRDVDFRGDNQAIVKSALAAQGGTCGEHSALAMAYLSNMDLTRPIFTYAVENHPDHQLNIIGDLREPHQAVVVDSWPVFARAHLANNAALRANINRPLDVHLPGSEPKIPLEELGETEPVCEARITHINHQKQTPDYHQVLENPRRVRLEECTHGISNLGVRYQNRESPIDVLENIADRAVYERQAIAMQQARHYFPDRGNN</sequence>
<dbReference type="RefSeq" id="WP_306209323.1">
    <property type="nucleotide sequence ID" value="NZ_CP132353.1"/>
</dbReference>